<gene>
    <name evidence="2" type="ORF">L798_09842</name>
</gene>
<protein>
    <submittedName>
        <fullName evidence="2">Uncharacterized protein</fullName>
    </submittedName>
</protein>
<evidence type="ECO:0000313" key="2">
    <source>
        <dbReference type="EMBL" id="KDR15915.1"/>
    </source>
</evidence>
<evidence type="ECO:0000313" key="3">
    <source>
        <dbReference type="Proteomes" id="UP000027135"/>
    </source>
</evidence>
<dbReference type="Proteomes" id="UP000027135">
    <property type="component" value="Unassembled WGS sequence"/>
</dbReference>
<sequence>MHQDELLVPTTSTASTPGTTTHHQLGATQQFSGGRHPGAASAAWYGNAEVSEPTSGFRDLFEAVPNPSCQLGFRSSAVTASPPASAAVYRSASSYYQQQDCSGPPKY</sequence>
<dbReference type="InParanoid" id="A0A067QZC9"/>
<feature type="region of interest" description="Disordered" evidence="1">
    <location>
        <begin position="1"/>
        <end position="24"/>
    </location>
</feature>
<reference evidence="2 3" key="1">
    <citation type="journal article" date="2014" name="Nat. Commun.">
        <title>Molecular traces of alternative social organization in a termite genome.</title>
        <authorList>
            <person name="Terrapon N."/>
            <person name="Li C."/>
            <person name="Robertson H.M."/>
            <person name="Ji L."/>
            <person name="Meng X."/>
            <person name="Booth W."/>
            <person name="Chen Z."/>
            <person name="Childers C.P."/>
            <person name="Glastad K.M."/>
            <person name="Gokhale K."/>
            <person name="Gowin J."/>
            <person name="Gronenberg W."/>
            <person name="Hermansen R.A."/>
            <person name="Hu H."/>
            <person name="Hunt B.G."/>
            <person name="Huylmans A.K."/>
            <person name="Khalil S.M."/>
            <person name="Mitchell R.D."/>
            <person name="Munoz-Torres M.C."/>
            <person name="Mustard J.A."/>
            <person name="Pan H."/>
            <person name="Reese J.T."/>
            <person name="Scharf M.E."/>
            <person name="Sun F."/>
            <person name="Vogel H."/>
            <person name="Xiao J."/>
            <person name="Yang W."/>
            <person name="Yang Z."/>
            <person name="Yang Z."/>
            <person name="Zhou J."/>
            <person name="Zhu J."/>
            <person name="Brent C.S."/>
            <person name="Elsik C.G."/>
            <person name="Goodisman M.A."/>
            <person name="Liberles D.A."/>
            <person name="Roe R.M."/>
            <person name="Vargo E.L."/>
            <person name="Vilcinskas A."/>
            <person name="Wang J."/>
            <person name="Bornberg-Bauer E."/>
            <person name="Korb J."/>
            <person name="Zhang G."/>
            <person name="Liebig J."/>
        </authorList>
    </citation>
    <scope>NUCLEOTIDE SEQUENCE [LARGE SCALE GENOMIC DNA]</scope>
    <source>
        <tissue evidence="2">Whole organism</tissue>
    </source>
</reference>
<keyword evidence="3" id="KW-1185">Reference proteome</keyword>
<accession>A0A067QZC9</accession>
<dbReference type="AlphaFoldDB" id="A0A067QZC9"/>
<organism evidence="2 3">
    <name type="scientific">Zootermopsis nevadensis</name>
    <name type="common">Dampwood termite</name>
    <dbReference type="NCBI Taxonomy" id="136037"/>
    <lineage>
        <taxon>Eukaryota</taxon>
        <taxon>Metazoa</taxon>
        <taxon>Ecdysozoa</taxon>
        <taxon>Arthropoda</taxon>
        <taxon>Hexapoda</taxon>
        <taxon>Insecta</taxon>
        <taxon>Pterygota</taxon>
        <taxon>Neoptera</taxon>
        <taxon>Polyneoptera</taxon>
        <taxon>Dictyoptera</taxon>
        <taxon>Blattodea</taxon>
        <taxon>Blattoidea</taxon>
        <taxon>Termitoidae</taxon>
        <taxon>Termopsidae</taxon>
        <taxon>Zootermopsis</taxon>
    </lineage>
</organism>
<proteinExistence type="predicted"/>
<evidence type="ECO:0000256" key="1">
    <source>
        <dbReference type="SAM" id="MobiDB-lite"/>
    </source>
</evidence>
<dbReference type="STRING" id="136037.A0A067QZC9"/>
<dbReference type="EMBL" id="KK852811">
    <property type="protein sequence ID" value="KDR15915.1"/>
    <property type="molecule type" value="Genomic_DNA"/>
</dbReference>
<feature type="compositionally biased region" description="Low complexity" evidence="1">
    <location>
        <begin position="9"/>
        <end position="21"/>
    </location>
</feature>
<name>A0A067QZC9_ZOONE</name>